<proteinExistence type="predicted"/>
<gene>
    <name evidence="1" type="ORF">HJG59_007969</name>
</gene>
<accession>A0A7J8JVQ9</accession>
<evidence type="ECO:0000313" key="1">
    <source>
        <dbReference type="EMBL" id="KAF6500946.1"/>
    </source>
</evidence>
<dbReference type="InParanoid" id="A0A7J8JVQ9"/>
<dbReference type="Proteomes" id="UP000550707">
    <property type="component" value="Unassembled WGS sequence"/>
</dbReference>
<evidence type="ECO:0000313" key="2">
    <source>
        <dbReference type="Proteomes" id="UP000550707"/>
    </source>
</evidence>
<name>A0A7J8JVQ9_MOLMO</name>
<dbReference type="AlphaFoldDB" id="A0A7J8JVQ9"/>
<protein>
    <submittedName>
        <fullName evidence="1">Uncharacterized protein</fullName>
    </submittedName>
</protein>
<keyword evidence="2" id="KW-1185">Reference proteome</keyword>
<sequence length="160" mass="17979">MAFSNYKENWSPVWFGSAVRASACRPSMFLSLLLPFSLPLYLKVNKKYPWVRININKKGGNRNFLAEHIAIPIKNGVLALLADLAQWLECWPVVQRNLGLVPARGRYLSCSLSPALVGLCGRQPLDVSLSRRCFSLLPSLSEQKMEKCPQVRVKKKGGFC</sequence>
<comment type="caution">
    <text evidence="1">The sequence shown here is derived from an EMBL/GenBank/DDBJ whole genome shotgun (WGS) entry which is preliminary data.</text>
</comment>
<organism evidence="1 2">
    <name type="scientific">Molossus molossus</name>
    <name type="common">Pallas' mastiff bat</name>
    <name type="synonym">Vespertilio molossus</name>
    <dbReference type="NCBI Taxonomy" id="27622"/>
    <lineage>
        <taxon>Eukaryota</taxon>
        <taxon>Metazoa</taxon>
        <taxon>Chordata</taxon>
        <taxon>Craniata</taxon>
        <taxon>Vertebrata</taxon>
        <taxon>Euteleostomi</taxon>
        <taxon>Mammalia</taxon>
        <taxon>Eutheria</taxon>
        <taxon>Laurasiatheria</taxon>
        <taxon>Chiroptera</taxon>
        <taxon>Yangochiroptera</taxon>
        <taxon>Molossidae</taxon>
        <taxon>Molossus</taxon>
    </lineage>
</organism>
<dbReference type="EMBL" id="JACASF010000001">
    <property type="protein sequence ID" value="KAF6500946.1"/>
    <property type="molecule type" value="Genomic_DNA"/>
</dbReference>
<reference evidence="1 2" key="1">
    <citation type="journal article" date="2020" name="Nature">
        <title>Six reference-quality genomes reveal evolution of bat adaptations.</title>
        <authorList>
            <person name="Jebb D."/>
            <person name="Huang Z."/>
            <person name="Pippel M."/>
            <person name="Hughes G.M."/>
            <person name="Lavrichenko K."/>
            <person name="Devanna P."/>
            <person name="Winkler S."/>
            <person name="Jermiin L.S."/>
            <person name="Skirmuntt E.C."/>
            <person name="Katzourakis A."/>
            <person name="Burkitt-Gray L."/>
            <person name="Ray D.A."/>
            <person name="Sullivan K.A.M."/>
            <person name="Roscito J.G."/>
            <person name="Kirilenko B.M."/>
            <person name="Davalos L.M."/>
            <person name="Corthals A.P."/>
            <person name="Power M.L."/>
            <person name="Jones G."/>
            <person name="Ransome R.D."/>
            <person name="Dechmann D.K.N."/>
            <person name="Locatelli A.G."/>
            <person name="Puechmaille S.J."/>
            <person name="Fedrigo O."/>
            <person name="Jarvis E.D."/>
            <person name="Hiller M."/>
            <person name="Vernes S.C."/>
            <person name="Myers E.W."/>
            <person name="Teeling E.C."/>
        </authorList>
    </citation>
    <scope>NUCLEOTIDE SEQUENCE [LARGE SCALE GENOMIC DNA]</scope>
    <source>
        <strain evidence="1">MMolMol1</strain>
        <tissue evidence="1">Muscle</tissue>
    </source>
</reference>